<dbReference type="AlphaFoldDB" id="A0A7J7M7C5"/>
<feature type="non-terminal residue" evidence="1">
    <location>
        <position position="1"/>
    </location>
</feature>
<accession>A0A7J7M7C5</accession>
<keyword evidence="2" id="KW-1185">Reference proteome</keyword>
<comment type="caution">
    <text evidence="1">The sequence shown here is derived from an EMBL/GenBank/DDBJ whole genome shotgun (WGS) entry which is preliminary data.</text>
</comment>
<proteinExistence type="predicted"/>
<dbReference type="Proteomes" id="UP000541444">
    <property type="component" value="Unassembled WGS sequence"/>
</dbReference>
<name>A0A7J7M7C5_9MAGN</name>
<sequence length="81" mass="9364">PQPDQSRTCSPPIHSRGSGLSTICAPRVCSNIRDLKNFKVAPKYQSGRRVDMIHRVNQEIHWKVGDEVRRKRCSLIYSVFR</sequence>
<reference evidence="1 2" key="1">
    <citation type="journal article" date="2020" name="IScience">
        <title>Genome Sequencing of the Endangered Kingdonia uniflora (Circaeasteraceae, Ranunculales) Reveals Potential Mechanisms of Evolutionary Specialization.</title>
        <authorList>
            <person name="Sun Y."/>
            <person name="Deng T."/>
            <person name="Zhang A."/>
            <person name="Moore M.J."/>
            <person name="Landis J.B."/>
            <person name="Lin N."/>
            <person name="Zhang H."/>
            <person name="Zhang X."/>
            <person name="Huang J."/>
            <person name="Zhang X."/>
            <person name="Sun H."/>
            <person name="Wang H."/>
        </authorList>
    </citation>
    <scope>NUCLEOTIDE SEQUENCE [LARGE SCALE GENOMIC DNA]</scope>
    <source>
        <strain evidence="1">TB1705</strain>
        <tissue evidence="1">Leaf</tissue>
    </source>
</reference>
<gene>
    <name evidence="1" type="ORF">GIB67_020849</name>
</gene>
<protein>
    <submittedName>
        <fullName evidence="1">Uncharacterized protein</fullName>
    </submittedName>
</protein>
<organism evidence="1 2">
    <name type="scientific">Kingdonia uniflora</name>
    <dbReference type="NCBI Taxonomy" id="39325"/>
    <lineage>
        <taxon>Eukaryota</taxon>
        <taxon>Viridiplantae</taxon>
        <taxon>Streptophyta</taxon>
        <taxon>Embryophyta</taxon>
        <taxon>Tracheophyta</taxon>
        <taxon>Spermatophyta</taxon>
        <taxon>Magnoliopsida</taxon>
        <taxon>Ranunculales</taxon>
        <taxon>Circaeasteraceae</taxon>
        <taxon>Kingdonia</taxon>
    </lineage>
</organism>
<feature type="non-terminal residue" evidence="1">
    <location>
        <position position="81"/>
    </location>
</feature>
<dbReference type="EMBL" id="JACGCM010001726">
    <property type="protein sequence ID" value="KAF6150766.1"/>
    <property type="molecule type" value="Genomic_DNA"/>
</dbReference>
<evidence type="ECO:0000313" key="2">
    <source>
        <dbReference type="Proteomes" id="UP000541444"/>
    </source>
</evidence>
<evidence type="ECO:0000313" key="1">
    <source>
        <dbReference type="EMBL" id="KAF6150766.1"/>
    </source>
</evidence>